<feature type="coiled-coil region" evidence="1">
    <location>
        <begin position="288"/>
        <end position="485"/>
    </location>
</feature>
<dbReference type="OrthoDB" id="118028at2157"/>
<keyword evidence="1" id="KW-0175">Coiled coil</keyword>
<accession>A0A2V2MYU5</accession>
<dbReference type="AlphaFoldDB" id="A0A2V2MYU5"/>
<dbReference type="EMBL" id="QGMZ01000019">
    <property type="protein sequence ID" value="PWR73314.1"/>
    <property type="molecule type" value="Genomic_DNA"/>
</dbReference>
<feature type="coiled-coil region" evidence="1">
    <location>
        <begin position="4"/>
        <end position="127"/>
    </location>
</feature>
<evidence type="ECO:0000313" key="3">
    <source>
        <dbReference type="Proteomes" id="UP000245934"/>
    </source>
</evidence>
<keyword evidence="3" id="KW-1185">Reference proteome</keyword>
<name>A0A2V2MYU5_9EURY</name>
<dbReference type="RefSeq" id="WP_109941101.1">
    <property type="nucleotide sequence ID" value="NZ_CP176366.1"/>
</dbReference>
<protein>
    <submittedName>
        <fullName evidence="2">Uncharacterized protein</fullName>
    </submittedName>
</protein>
<feature type="coiled-coil region" evidence="1">
    <location>
        <begin position="518"/>
        <end position="545"/>
    </location>
</feature>
<sequence>MDLAESILNELVSLQKKNEELVAIITRLEHESDVIIHQFEDKISDLNKKIKKVQDNAAKSEKKFEAQIRESKKERDELEKVKEQIELDFSGKISHLEEIIEKYDGEIARKNQTLLELEEKNRRFQLQLIEESEFTKEKISEFQAEIVNEREKSETEYKNLSIHYSKQISTLKDEIERKDSELRALANELKNKIALEQDTIKEQIKQKKILEELNDILDLEHRERIKIESDFAQKSEKMENVIGNLQNQISSLEKTSADIISERDVKITSLETENSRINETNTKNLELISELQRENNSLRESIEQHLNDISTKSQEIDTLRADMDALRFSLESRISDLIQENEHYQTDLAEKVREGDKLRDQMEDLRGRLEDRILELSGIIEEKDEEISRAEHVRTTLEADIGTIIRENDEKISSLELTIDELQQKELLLINQAEEREDAAAHEISRLSLEIQDLQSDLTGLTHTIEQKNQREQEYRDEIAHLHEEHIKGMEEWKEHLESKSRDLAERDRHISLISGNNEALRSELERIRSRLILLEKTIREDKEEPVHALYRQIQSLSAKLAGKESENSALASRIMRLDTENTHLTRLLAESELAEYQKDPTPVTGDRQGWSAEQVSLKPHDISEYLSNLDDPMQAMQAAAEILKLGPQTIEILIPLLYRGPLNRRAWVAVLLYEMNDQRATKPLSDLLDSSESGLRELIWDTRLRFREWRRSNMASSVAQYQ</sequence>
<comment type="caution">
    <text evidence="2">The sequence shown here is derived from an EMBL/GenBank/DDBJ whole genome shotgun (WGS) entry which is preliminary data.</text>
</comment>
<feature type="coiled-coil region" evidence="1">
    <location>
        <begin position="168"/>
        <end position="206"/>
    </location>
</feature>
<organism evidence="2 3">
    <name type="scientific">Methanospirillum stamsii</name>
    <dbReference type="NCBI Taxonomy" id="1277351"/>
    <lineage>
        <taxon>Archaea</taxon>
        <taxon>Methanobacteriati</taxon>
        <taxon>Methanobacteriota</taxon>
        <taxon>Stenosarchaea group</taxon>
        <taxon>Methanomicrobia</taxon>
        <taxon>Methanomicrobiales</taxon>
        <taxon>Methanospirillaceae</taxon>
        <taxon>Methanospirillum</taxon>
    </lineage>
</organism>
<dbReference type="Gene3D" id="1.10.287.1490">
    <property type="match status" value="1"/>
</dbReference>
<proteinExistence type="predicted"/>
<gene>
    <name evidence="2" type="ORF">DLD82_10605</name>
</gene>
<dbReference type="Proteomes" id="UP000245934">
    <property type="component" value="Unassembled WGS sequence"/>
</dbReference>
<evidence type="ECO:0000313" key="2">
    <source>
        <dbReference type="EMBL" id="PWR73314.1"/>
    </source>
</evidence>
<dbReference type="GeneID" id="97611325"/>
<evidence type="ECO:0000256" key="1">
    <source>
        <dbReference type="SAM" id="Coils"/>
    </source>
</evidence>
<reference evidence="2 3" key="1">
    <citation type="submission" date="2018-05" db="EMBL/GenBank/DDBJ databases">
        <title>Draft genome of Methanospirillum stamsii Pt1.</title>
        <authorList>
            <person name="Dueholm M.S."/>
            <person name="Nielsen P.H."/>
            <person name="Bakmann L.F."/>
            <person name="Otzen D.E."/>
        </authorList>
    </citation>
    <scope>NUCLEOTIDE SEQUENCE [LARGE SCALE GENOMIC DNA]</scope>
    <source>
        <strain evidence="2 3">Pt1</strain>
    </source>
</reference>